<keyword evidence="2" id="KW-1185">Reference proteome</keyword>
<accession>A0A653BR16</accession>
<dbReference type="AlphaFoldDB" id="A0A653BR16"/>
<sequence>MEYNLILVKCLLSIRFLSNLCSTITALIKKSVL</sequence>
<proteinExistence type="predicted"/>
<gene>
    <name evidence="1" type="ORF">CALMAC_LOCUS2683</name>
</gene>
<dbReference type="Proteomes" id="UP000410492">
    <property type="component" value="Unassembled WGS sequence"/>
</dbReference>
<reference evidence="1 2" key="1">
    <citation type="submission" date="2019-01" db="EMBL/GenBank/DDBJ databases">
        <authorList>
            <person name="Sayadi A."/>
        </authorList>
    </citation>
    <scope>NUCLEOTIDE SEQUENCE [LARGE SCALE GENOMIC DNA]</scope>
</reference>
<name>A0A653BR16_CALMS</name>
<organism evidence="1 2">
    <name type="scientific">Callosobruchus maculatus</name>
    <name type="common">Southern cowpea weevil</name>
    <name type="synonym">Pulse bruchid</name>
    <dbReference type="NCBI Taxonomy" id="64391"/>
    <lineage>
        <taxon>Eukaryota</taxon>
        <taxon>Metazoa</taxon>
        <taxon>Ecdysozoa</taxon>
        <taxon>Arthropoda</taxon>
        <taxon>Hexapoda</taxon>
        <taxon>Insecta</taxon>
        <taxon>Pterygota</taxon>
        <taxon>Neoptera</taxon>
        <taxon>Endopterygota</taxon>
        <taxon>Coleoptera</taxon>
        <taxon>Polyphaga</taxon>
        <taxon>Cucujiformia</taxon>
        <taxon>Chrysomeloidea</taxon>
        <taxon>Chrysomelidae</taxon>
        <taxon>Bruchinae</taxon>
        <taxon>Bruchini</taxon>
        <taxon>Callosobruchus</taxon>
    </lineage>
</organism>
<protein>
    <submittedName>
        <fullName evidence="1">Uncharacterized protein</fullName>
    </submittedName>
</protein>
<dbReference type="EMBL" id="CAACVG010003347">
    <property type="protein sequence ID" value="VEN37436.1"/>
    <property type="molecule type" value="Genomic_DNA"/>
</dbReference>
<evidence type="ECO:0000313" key="2">
    <source>
        <dbReference type="Proteomes" id="UP000410492"/>
    </source>
</evidence>
<evidence type="ECO:0000313" key="1">
    <source>
        <dbReference type="EMBL" id="VEN37436.1"/>
    </source>
</evidence>